<dbReference type="AlphaFoldDB" id="A0A2P2R0Q2"/>
<proteinExistence type="predicted"/>
<accession>A0A2P2R0Q2</accession>
<name>A0A2P2R0Q2_RHIMU</name>
<protein>
    <submittedName>
        <fullName evidence="1">Uncharacterized protein</fullName>
    </submittedName>
</protein>
<reference evidence="1" key="1">
    <citation type="submission" date="2018-02" db="EMBL/GenBank/DDBJ databases">
        <title>Rhizophora mucronata_Transcriptome.</title>
        <authorList>
            <person name="Meera S.P."/>
            <person name="Sreeshan A."/>
            <person name="Augustine A."/>
        </authorList>
    </citation>
    <scope>NUCLEOTIDE SEQUENCE</scope>
    <source>
        <tissue evidence="1">Leaf</tissue>
    </source>
</reference>
<evidence type="ECO:0000313" key="1">
    <source>
        <dbReference type="EMBL" id="MBX72800.1"/>
    </source>
</evidence>
<dbReference type="EMBL" id="GGEC01092316">
    <property type="protein sequence ID" value="MBX72800.1"/>
    <property type="molecule type" value="Transcribed_RNA"/>
</dbReference>
<organism evidence="1">
    <name type="scientific">Rhizophora mucronata</name>
    <name type="common">Asiatic mangrove</name>
    <dbReference type="NCBI Taxonomy" id="61149"/>
    <lineage>
        <taxon>Eukaryota</taxon>
        <taxon>Viridiplantae</taxon>
        <taxon>Streptophyta</taxon>
        <taxon>Embryophyta</taxon>
        <taxon>Tracheophyta</taxon>
        <taxon>Spermatophyta</taxon>
        <taxon>Magnoliopsida</taxon>
        <taxon>eudicotyledons</taxon>
        <taxon>Gunneridae</taxon>
        <taxon>Pentapetalae</taxon>
        <taxon>rosids</taxon>
        <taxon>fabids</taxon>
        <taxon>Malpighiales</taxon>
        <taxon>Rhizophoraceae</taxon>
        <taxon>Rhizophora</taxon>
    </lineage>
</organism>
<sequence length="42" mass="4896">MPLQAKRNDQPQIPRTVENILSHMNSTSQHILSRYQESLVCM</sequence>